<dbReference type="RefSeq" id="WP_355399470.1">
    <property type="nucleotide sequence ID" value="NZ_JBEXPZ010000034.1"/>
</dbReference>
<feature type="compositionally biased region" description="Low complexity" evidence="1">
    <location>
        <begin position="464"/>
        <end position="473"/>
    </location>
</feature>
<feature type="compositionally biased region" description="Low complexity" evidence="1">
    <location>
        <begin position="629"/>
        <end position="642"/>
    </location>
</feature>
<feature type="compositionally biased region" description="Basic and acidic residues" evidence="1">
    <location>
        <begin position="614"/>
        <end position="626"/>
    </location>
</feature>
<feature type="region of interest" description="Disordered" evidence="1">
    <location>
        <begin position="464"/>
        <end position="489"/>
    </location>
</feature>
<dbReference type="EMBL" id="JBEXPZ010000034">
    <property type="protein sequence ID" value="MET9847930.1"/>
    <property type="molecule type" value="Genomic_DNA"/>
</dbReference>
<protein>
    <submittedName>
        <fullName evidence="3">MobF family relaxase</fullName>
    </submittedName>
</protein>
<dbReference type="Proteomes" id="UP001550210">
    <property type="component" value="Unassembled WGS sequence"/>
</dbReference>
<keyword evidence="4" id="KW-1185">Reference proteome</keyword>
<proteinExistence type="predicted"/>
<gene>
    <name evidence="3" type="primary">mobF</name>
    <name evidence="3" type="ORF">ABZZ21_25960</name>
</gene>
<dbReference type="InterPro" id="IPR014862">
    <property type="entry name" value="TrwC"/>
</dbReference>
<dbReference type="NCBIfam" id="NF041492">
    <property type="entry name" value="MobF"/>
    <property type="match status" value="1"/>
</dbReference>
<accession>A0ABV2V3N7</accession>
<organism evidence="3 4">
    <name type="scientific">Streptomyces ossamyceticus</name>
    <dbReference type="NCBI Taxonomy" id="249581"/>
    <lineage>
        <taxon>Bacteria</taxon>
        <taxon>Bacillati</taxon>
        <taxon>Actinomycetota</taxon>
        <taxon>Actinomycetes</taxon>
        <taxon>Kitasatosporales</taxon>
        <taxon>Streptomycetaceae</taxon>
        <taxon>Streptomyces</taxon>
    </lineage>
</organism>
<reference evidence="3 4" key="1">
    <citation type="submission" date="2024-06" db="EMBL/GenBank/DDBJ databases">
        <title>The Natural Products Discovery Center: Release of the First 8490 Sequenced Strains for Exploring Actinobacteria Biosynthetic Diversity.</title>
        <authorList>
            <person name="Kalkreuter E."/>
            <person name="Kautsar S.A."/>
            <person name="Yang D."/>
            <person name="Bader C.D."/>
            <person name="Teijaro C.N."/>
            <person name="Fluegel L."/>
            <person name="Davis C.M."/>
            <person name="Simpson J.R."/>
            <person name="Lauterbach L."/>
            <person name="Steele A.D."/>
            <person name="Gui C."/>
            <person name="Meng S."/>
            <person name="Li G."/>
            <person name="Viehrig K."/>
            <person name="Ye F."/>
            <person name="Su P."/>
            <person name="Kiefer A.F."/>
            <person name="Nichols A."/>
            <person name="Cepeda A.J."/>
            <person name="Yan W."/>
            <person name="Fan B."/>
            <person name="Jiang Y."/>
            <person name="Adhikari A."/>
            <person name="Zheng C.-J."/>
            <person name="Schuster L."/>
            <person name="Cowan T.M."/>
            <person name="Smanski M.J."/>
            <person name="Chevrette M.G."/>
            <person name="De Carvalho L.P.S."/>
            <person name="Shen B."/>
        </authorList>
    </citation>
    <scope>NUCLEOTIDE SEQUENCE [LARGE SCALE GENOMIC DNA]</scope>
    <source>
        <strain evidence="3 4">NPDC006434</strain>
    </source>
</reference>
<sequence length="642" mass="70589">MTMDIALITAGQMYRYHLRQTVVGDGRRPAHTSLVKAQEEAGVPVGRWMGRGLAALGLAVGDVVTEAQLRNLFGERGRHPHADLIEADLLAEGKSPKAAWKAGALGRRVKVTGFDLVFRPQPTIYLLWALGDDETRRVIEATHERAIQRVLEWIEDQVAVIRFGKDGVYQVRPSGGLVAARFRHYEARSGMPLLHDHLWLSVKGQRLNGKWGSVHSEVMFENTIAASALYNEIVMAEVCEALGLASEPRTVTPGRRPVMEIAGVPHELIHWTSRRSAQIAACLTDLEREYVTATDDDGNLKFAPEVSERTRAKLNRIAALKTRPTKPRPRSLTQLRQDWRDSARAFLAAGADLIDSLLELARAAAAAIRARVAAVVDVGLAAVAVTATVFVMNKDGCFHRRHLLAEARRHLALVQRGRRREPGLDATIVNTAIAAHCTDITEARTERGEEPDYRLYTARWAPAAPPRSRTPAAVSGRDRRPAADPAAPFLPLQPGEWDIPRVPLRHDRAVIATAVLTARLRTARRTGRPLYDPAAHQPTTPAEQLLLFAQKQPPTAGRPAVDVAVLRTDLEAMELTAEQLGYLSRAGQHLSKLRKDANRRAHQAATGSAPDAQKAADAHRQDDQRAHQPHQPSPGQSPGAHR</sequence>
<evidence type="ECO:0000313" key="3">
    <source>
        <dbReference type="EMBL" id="MET9847930.1"/>
    </source>
</evidence>
<evidence type="ECO:0000313" key="4">
    <source>
        <dbReference type="Proteomes" id="UP001550210"/>
    </source>
</evidence>
<name>A0ABV2V3N7_9ACTN</name>
<feature type="region of interest" description="Disordered" evidence="1">
    <location>
        <begin position="593"/>
        <end position="642"/>
    </location>
</feature>
<evidence type="ECO:0000259" key="2">
    <source>
        <dbReference type="Pfam" id="PF08751"/>
    </source>
</evidence>
<evidence type="ECO:0000256" key="1">
    <source>
        <dbReference type="SAM" id="MobiDB-lite"/>
    </source>
</evidence>
<dbReference type="SUPFAM" id="SSF55464">
    <property type="entry name" value="Origin of replication-binding domain, RBD-like"/>
    <property type="match status" value="1"/>
</dbReference>
<dbReference type="Pfam" id="PF08751">
    <property type="entry name" value="TrwC"/>
    <property type="match status" value="1"/>
</dbReference>
<comment type="caution">
    <text evidence="3">The sequence shown here is derived from an EMBL/GenBank/DDBJ whole genome shotgun (WGS) entry which is preliminary data.</text>
</comment>
<feature type="domain" description="TrwC relaxase" evidence="2">
    <location>
        <begin position="11"/>
        <end position="345"/>
    </location>
</feature>